<evidence type="ECO:0000313" key="3">
    <source>
        <dbReference type="Proteomes" id="UP001293593"/>
    </source>
</evidence>
<dbReference type="PANTHER" id="PTHR36245:SF7">
    <property type="entry name" value="GLYCINE-RICH PROTEIN"/>
    <property type="match status" value="1"/>
</dbReference>
<gene>
    <name evidence="2" type="ORF">QN277_000885</name>
</gene>
<dbReference type="AlphaFoldDB" id="A0AAE1N768"/>
<reference evidence="2" key="1">
    <citation type="submission" date="2023-10" db="EMBL/GenBank/DDBJ databases">
        <title>Chromosome-level genome of the transformable northern wattle, Acacia crassicarpa.</title>
        <authorList>
            <person name="Massaro I."/>
            <person name="Sinha N.R."/>
            <person name="Poethig S."/>
            <person name="Leichty A.R."/>
        </authorList>
    </citation>
    <scope>NUCLEOTIDE SEQUENCE</scope>
    <source>
        <strain evidence="2">Acra3RX</strain>
        <tissue evidence="2">Leaf</tissue>
    </source>
</reference>
<dbReference type="PANTHER" id="PTHR36245">
    <property type="entry name" value="GLYCINE-RICH PROTEIN DOT1-LIKE"/>
    <property type="match status" value="1"/>
</dbReference>
<accession>A0AAE1N768</accession>
<dbReference type="Proteomes" id="UP001293593">
    <property type="component" value="Unassembled WGS sequence"/>
</dbReference>
<proteinExistence type="predicted"/>
<keyword evidence="3" id="KW-1185">Reference proteome</keyword>
<evidence type="ECO:0000313" key="2">
    <source>
        <dbReference type="EMBL" id="KAK4283991.1"/>
    </source>
</evidence>
<feature type="region of interest" description="Disordered" evidence="1">
    <location>
        <begin position="68"/>
        <end position="91"/>
    </location>
</feature>
<dbReference type="EMBL" id="JAWXYG010000001">
    <property type="protein sequence ID" value="KAK4283991.1"/>
    <property type="molecule type" value="Genomic_DNA"/>
</dbReference>
<organism evidence="2 3">
    <name type="scientific">Acacia crassicarpa</name>
    <name type="common">northern wattle</name>
    <dbReference type="NCBI Taxonomy" id="499986"/>
    <lineage>
        <taxon>Eukaryota</taxon>
        <taxon>Viridiplantae</taxon>
        <taxon>Streptophyta</taxon>
        <taxon>Embryophyta</taxon>
        <taxon>Tracheophyta</taxon>
        <taxon>Spermatophyta</taxon>
        <taxon>Magnoliopsida</taxon>
        <taxon>eudicotyledons</taxon>
        <taxon>Gunneridae</taxon>
        <taxon>Pentapetalae</taxon>
        <taxon>rosids</taxon>
        <taxon>fabids</taxon>
        <taxon>Fabales</taxon>
        <taxon>Fabaceae</taxon>
        <taxon>Caesalpinioideae</taxon>
        <taxon>mimosoid clade</taxon>
        <taxon>Acacieae</taxon>
        <taxon>Acacia</taxon>
    </lineage>
</organism>
<name>A0AAE1N768_9FABA</name>
<comment type="caution">
    <text evidence="2">The sequence shown here is derived from an EMBL/GenBank/DDBJ whole genome shotgun (WGS) entry which is preliminary data.</text>
</comment>
<sequence length="148" mass="15602">MGFRVMSRNRQMGVAEFFVVIFLCLSFVSSSSSSLHKALSSDLMEESKSIEGKRLHAYVAKGGVSGRHAGGLSSGHTSPHNGGNGGESEPTQGGASVIPVYVAGAAGAATVNNRHNPGHHGTNNGSLNRIEFPTLFIFYTLLHLCLFV</sequence>
<protein>
    <submittedName>
        <fullName evidence="2">Uncharacterized protein</fullName>
    </submittedName>
</protein>
<evidence type="ECO:0000256" key="1">
    <source>
        <dbReference type="SAM" id="MobiDB-lite"/>
    </source>
</evidence>